<dbReference type="InterPro" id="IPR013785">
    <property type="entry name" value="Aldolase_TIM"/>
</dbReference>
<name>A0A7D3R1M4_9VIRU</name>
<dbReference type="Pfam" id="PF00478">
    <property type="entry name" value="IMPDH"/>
    <property type="match status" value="1"/>
</dbReference>
<dbReference type="InterPro" id="IPR005990">
    <property type="entry name" value="IMP_DH"/>
</dbReference>
<protein>
    <submittedName>
        <fullName evidence="4">Inosine-5'-monophosphate dehydrogenase</fullName>
    </submittedName>
</protein>
<dbReference type="SMART" id="SM00116">
    <property type="entry name" value="CBS"/>
    <property type="match status" value="2"/>
</dbReference>
<dbReference type="InterPro" id="IPR046342">
    <property type="entry name" value="CBS_dom_sf"/>
</dbReference>
<accession>A0A7D3R1M4</accession>
<evidence type="ECO:0000256" key="1">
    <source>
        <dbReference type="ARBA" id="ARBA00023002"/>
    </source>
</evidence>
<dbReference type="PANTHER" id="PTHR11911">
    <property type="entry name" value="INOSINE-5-MONOPHOSPHATE DEHYDROGENASE RELATED"/>
    <property type="match status" value="1"/>
</dbReference>
<keyword evidence="1" id="KW-0560">Oxidoreductase</keyword>
<dbReference type="PROSITE" id="PS51371">
    <property type="entry name" value="CBS"/>
    <property type="match status" value="2"/>
</dbReference>
<evidence type="ECO:0000313" key="5">
    <source>
        <dbReference type="Proteomes" id="UP001162001"/>
    </source>
</evidence>
<dbReference type="EMBL" id="MT418680">
    <property type="protein sequence ID" value="QKF93918.1"/>
    <property type="molecule type" value="Genomic_DNA"/>
</dbReference>
<dbReference type="PIRSF" id="PIRSF000130">
    <property type="entry name" value="IMPDH"/>
    <property type="match status" value="1"/>
</dbReference>
<dbReference type="SUPFAM" id="SSF54631">
    <property type="entry name" value="CBS-domain pair"/>
    <property type="match status" value="1"/>
</dbReference>
<evidence type="ECO:0000313" key="4">
    <source>
        <dbReference type="EMBL" id="QKF93918.1"/>
    </source>
</evidence>
<dbReference type="Gene3D" id="3.20.20.70">
    <property type="entry name" value="Aldolase class I"/>
    <property type="match status" value="1"/>
</dbReference>
<gene>
    <name evidence="4" type="ORF">Fadolivirus_1_460</name>
</gene>
<dbReference type="FunFam" id="3.20.20.70:FF:000424">
    <property type="entry name" value="Inosine-5'-monophosphate dehydrogenase 2"/>
    <property type="match status" value="1"/>
</dbReference>
<dbReference type="CDD" id="cd04601">
    <property type="entry name" value="CBS_pair_IMPDH"/>
    <property type="match status" value="1"/>
</dbReference>
<dbReference type="CDD" id="cd00381">
    <property type="entry name" value="IMPDH"/>
    <property type="match status" value="1"/>
</dbReference>
<dbReference type="GO" id="GO:0003938">
    <property type="term" value="F:IMP dehydrogenase activity"/>
    <property type="evidence" value="ECO:0007669"/>
    <property type="project" value="InterPro"/>
</dbReference>
<evidence type="ECO:0000259" key="3">
    <source>
        <dbReference type="PROSITE" id="PS51371"/>
    </source>
</evidence>
<dbReference type="Proteomes" id="UP001162001">
    <property type="component" value="Segment"/>
</dbReference>
<feature type="domain" description="CBS" evidence="3">
    <location>
        <begin position="151"/>
        <end position="214"/>
    </location>
</feature>
<dbReference type="SUPFAM" id="SSF51412">
    <property type="entry name" value="Inosine monophosphate dehydrogenase (IMPDH)"/>
    <property type="match status" value="1"/>
</dbReference>
<organism evidence="4 5">
    <name type="scientific">Fadolivirus FV1/VV64</name>
    <dbReference type="NCBI Taxonomy" id="3070911"/>
    <lineage>
        <taxon>Viruses</taxon>
        <taxon>Varidnaviria</taxon>
        <taxon>Bamfordvirae</taxon>
        <taxon>Nucleocytoviricota</taxon>
        <taxon>Megaviricetes</taxon>
        <taxon>Imitervirales</taxon>
        <taxon>Mimiviridae</taxon>
        <taxon>Klosneuvirinae</taxon>
        <taxon>Fadolivirus</taxon>
        <taxon>Fadolivirus algeromassiliense</taxon>
    </lineage>
</organism>
<evidence type="ECO:0000256" key="2">
    <source>
        <dbReference type="ARBA" id="ARBA00023122"/>
    </source>
</evidence>
<feature type="domain" description="CBS" evidence="3">
    <location>
        <begin position="92"/>
        <end position="149"/>
    </location>
</feature>
<sequence>MEIPLSLTFDDVLLIPQYSDIRSRQDICIKSKISKNVPLNIPFVSSNMDTVTEDMMAIAMARLGGIGIIHRYCSIEEQIEMVKRVKRAESYMIYNPYTAFEDETILDIKNKINKYNVRSYLIVDNDNVLKGILTSRDIKFTNDTDLIRNCMTPLDKMVVCKTQDNITIDTAKRIMCDNKIQKLPIIDENNRLISLICLKDIERIQHRPMANLDSHGRLRVGAAVGVKEDALERAIRLVDAGADVLVIDIAHGHSKMCIDTLKSIKKALPNIDVIAGNVATAEGAEALIQAGADGIKCGIGNGSICTTRLTAGAGVPQLTALMEASKVCRKYNIPLISDGGNRHYGNMAKALGARADCIMLGRMIAGSEESPGKVLMKDGKRVKIIRGMAGVGANVSNAQRQGIKEPDLLNFTPEGVEGYVPYSGPVQDSIRQMCDAIRSGMSYSGAHNIEEMHNKARFTRVTQNGISESGVHDISQL</sequence>
<dbReference type="InterPro" id="IPR001093">
    <property type="entry name" value="IMP_DH_GMPRt"/>
</dbReference>
<keyword evidence="5" id="KW-1185">Reference proteome</keyword>
<reference evidence="4 5" key="1">
    <citation type="submission" date="2020-04" db="EMBL/GenBank/DDBJ databases">
        <title>Advantages and limits of metagenomic assembly and binning of a giant virus.</title>
        <authorList>
            <person name="Schulz F."/>
            <person name="Andreani J."/>
            <person name="Francis R."/>
            <person name="Boudjemaa H."/>
            <person name="Bou Khalil J.Y."/>
            <person name="Lee J."/>
            <person name="La Scola B."/>
            <person name="Woyke T."/>
        </authorList>
    </citation>
    <scope>NUCLEOTIDE SEQUENCE [LARGE SCALE GENOMIC DNA]</scope>
    <source>
        <strain evidence="4 5">FV1/VV64</strain>
    </source>
</reference>
<dbReference type="PANTHER" id="PTHR11911:SF122">
    <property type="entry name" value="GMP REDUCTASE"/>
    <property type="match status" value="1"/>
</dbReference>
<dbReference type="InterPro" id="IPR000644">
    <property type="entry name" value="CBS_dom"/>
</dbReference>
<dbReference type="SMART" id="SM01240">
    <property type="entry name" value="IMPDH"/>
    <property type="match status" value="1"/>
</dbReference>
<keyword evidence="2" id="KW-0129">CBS domain</keyword>
<dbReference type="GO" id="GO:0006183">
    <property type="term" value="P:GTP biosynthetic process"/>
    <property type="evidence" value="ECO:0007669"/>
    <property type="project" value="TreeGrafter"/>
</dbReference>
<proteinExistence type="predicted"/>
<dbReference type="Pfam" id="PF00571">
    <property type="entry name" value="CBS"/>
    <property type="match status" value="2"/>
</dbReference>
<dbReference type="NCBIfam" id="TIGR01302">
    <property type="entry name" value="IMP_dehydrog"/>
    <property type="match status" value="1"/>
</dbReference>